<protein>
    <recommendedName>
        <fullName evidence="2">peptidylprolyl isomerase</fullName>
        <ecNumber evidence="2">5.2.1.8</ecNumber>
    </recommendedName>
</protein>
<dbReference type="InterPro" id="IPR002130">
    <property type="entry name" value="Cyclophilin-type_PPIase_dom"/>
</dbReference>
<dbReference type="Pfam" id="PF00160">
    <property type="entry name" value="Pro_isomerase"/>
    <property type="match status" value="1"/>
</dbReference>
<dbReference type="PANTHER" id="PTHR45625">
    <property type="entry name" value="PEPTIDYL-PROLYL CIS-TRANS ISOMERASE-RELATED"/>
    <property type="match status" value="1"/>
</dbReference>
<dbReference type="Proteomes" id="UP000662857">
    <property type="component" value="Chromosome"/>
</dbReference>
<name>A0A895YMQ7_9ACTN</name>
<sequence length="510" mass="56213">MIEKLSAHLIRSVEPDHRPCVDVLGAIWRYPRLAAVIDRHWGRYLAGLVAREECLTDLANELGGRHPRWYVEDVDATSLAADFYVLEWLSAAGCDEAQRRFAQWVPGLADYFARQIDLTIGGELGHFERARRHRLPEPVGSFIERVTAGDSRVAWWRTRRELGQLRALTLAAETFNGPGLEYGGEAWGPVAATLRRYLELEIPPAIFVDQCFSLEHNNGSLFDKYFATEGLRELLDAQAAGDLLALTARASVEVRRLWHRHRARHRAGYDPQWLWAEAEALVDSPTPILARSSAAPVSSSIGSLGCGSALAPEVYSAEVGDEPNAPQPWRGVSRRRPPPPLHGGQGCRGVAVLYTTVGPITIELWPTSAPHTVDAFVGLARGTLAWQDPITRQTGVGGFYDHTTFHRRIPGFLIQGGDRSETGEGGPGFRIPDEFDSTSVFDRPYLVAMANTGPNSAGSQFFITLAAAPHLNGGYSRFGEVTDRLSRERVRAIADATGPVINERVDVTIW</sequence>
<dbReference type="Gene3D" id="2.40.100.10">
    <property type="entry name" value="Cyclophilin-like"/>
    <property type="match status" value="1"/>
</dbReference>
<dbReference type="EMBL" id="CP070499">
    <property type="protein sequence ID" value="QSB17242.1"/>
    <property type="molecule type" value="Genomic_DNA"/>
</dbReference>
<evidence type="ECO:0000256" key="3">
    <source>
        <dbReference type="ARBA" id="ARBA00023110"/>
    </source>
</evidence>
<evidence type="ECO:0000313" key="8">
    <source>
        <dbReference type="Proteomes" id="UP000662857"/>
    </source>
</evidence>
<evidence type="ECO:0000256" key="5">
    <source>
        <dbReference type="SAM" id="MobiDB-lite"/>
    </source>
</evidence>
<dbReference type="PRINTS" id="PR00153">
    <property type="entry name" value="CSAPPISMRASE"/>
</dbReference>
<proteinExistence type="predicted"/>
<organism evidence="7 8">
    <name type="scientific">Natronosporangium hydrolyticum</name>
    <dbReference type="NCBI Taxonomy" id="2811111"/>
    <lineage>
        <taxon>Bacteria</taxon>
        <taxon>Bacillati</taxon>
        <taxon>Actinomycetota</taxon>
        <taxon>Actinomycetes</taxon>
        <taxon>Micromonosporales</taxon>
        <taxon>Micromonosporaceae</taxon>
        <taxon>Natronosporangium</taxon>
    </lineage>
</organism>
<evidence type="ECO:0000259" key="6">
    <source>
        <dbReference type="PROSITE" id="PS50072"/>
    </source>
</evidence>
<dbReference type="EC" id="5.2.1.8" evidence="2"/>
<keyword evidence="4 7" id="KW-0413">Isomerase</keyword>
<dbReference type="InterPro" id="IPR044666">
    <property type="entry name" value="Cyclophilin_A-like"/>
</dbReference>
<evidence type="ECO:0000256" key="2">
    <source>
        <dbReference type="ARBA" id="ARBA00013194"/>
    </source>
</evidence>
<evidence type="ECO:0000256" key="1">
    <source>
        <dbReference type="ARBA" id="ARBA00002388"/>
    </source>
</evidence>
<dbReference type="CDD" id="cd00317">
    <property type="entry name" value="cyclophilin"/>
    <property type="match status" value="1"/>
</dbReference>
<feature type="domain" description="PPIase cyclophilin-type" evidence="6">
    <location>
        <begin position="350"/>
        <end position="495"/>
    </location>
</feature>
<dbReference type="GO" id="GO:0003755">
    <property type="term" value="F:peptidyl-prolyl cis-trans isomerase activity"/>
    <property type="evidence" value="ECO:0007669"/>
    <property type="project" value="UniProtKB-KW"/>
</dbReference>
<keyword evidence="3" id="KW-0697">Rotamase</keyword>
<dbReference type="KEGG" id="nhy:JQS43_10880"/>
<reference evidence="7" key="1">
    <citation type="submission" date="2021-02" db="EMBL/GenBank/DDBJ databases">
        <title>Natrosporangium hydrolyticum gen. nov., sp. nov, a haloalkaliphilic actinobacterium from a soda solonchak soil.</title>
        <authorList>
            <person name="Sorokin D.Y."/>
            <person name="Khijniak T.V."/>
            <person name="Zakharycheva A.P."/>
            <person name="Boueva O.V."/>
            <person name="Ariskina E.V."/>
            <person name="Hahnke R.L."/>
            <person name="Bunk B."/>
            <person name="Sproer C."/>
            <person name="Schumann P."/>
            <person name="Evtushenko L.I."/>
            <person name="Kublanov I.V."/>
        </authorList>
    </citation>
    <scope>NUCLEOTIDE SEQUENCE</scope>
    <source>
        <strain evidence="7">DSM 106523</strain>
    </source>
</reference>
<evidence type="ECO:0000313" key="7">
    <source>
        <dbReference type="EMBL" id="QSB17242.1"/>
    </source>
</evidence>
<dbReference type="InterPro" id="IPR029000">
    <property type="entry name" value="Cyclophilin-like_dom_sf"/>
</dbReference>
<dbReference type="AlphaFoldDB" id="A0A895YMQ7"/>
<gene>
    <name evidence="7" type="ORF">JQS43_10880</name>
</gene>
<accession>A0A895YMQ7</accession>
<evidence type="ECO:0000256" key="4">
    <source>
        <dbReference type="ARBA" id="ARBA00023235"/>
    </source>
</evidence>
<dbReference type="SUPFAM" id="SSF50891">
    <property type="entry name" value="Cyclophilin-like"/>
    <property type="match status" value="1"/>
</dbReference>
<keyword evidence="8" id="KW-1185">Reference proteome</keyword>
<dbReference type="PANTHER" id="PTHR45625:SF4">
    <property type="entry name" value="PEPTIDYLPROLYL ISOMERASE DOMAIN AND WD REPEAT-CONTAINING PROTEIN 1"/>
    <property type="match status" value="1"/>
</dbReference>
<dbReference type="PROSITE" id="PS50072">
    <property type="entry name" value="CSA_PPIASE_2"/>
    <property type="match status" value="1"/>
</dbReference>
<feature type="region of interest" description="Disordered" evidence="5">
    <location>
        <begin position="320"/>
        <end position="344"/>
    </location>
</feature>
<comment type="function">
    <text evidence="1">PPIases accelerate the folding of proteins. It catalyzes the cis-trans isomerization of proline imidic peptide bonds in oligopeptides.</text>
</comment>